<evidence type="ECO:0000313" key="1">
    <source>
        <dbReference type="EMBL" id="KKN45496.1"/>
    </source>
</evidence>
<name>A0A0F9T973_9ZZZZ</name>
<organism evidence="1">
    <name type="scientific">marine sediment metagenome</name>
    <dbReference type="NCBI Taxonomy" id="412755"/>
    <lineage>
        <taxon>unclassified sequences</taxon>
        <taxon>metagenomes</taxon>
        <taxon>ecological metagenomes</taxon>
    </lineage>
</organism>
<dbReference type="EMBL" id="LAZR01001386">
    <property type="protein sequence ID" value="KKN45496.1"/>
    <property type="molecule type" value="Genomic_DNA"/>
</dbReference>
<reference evidence="1" key="1">
    <citation type="journal article" date="2015" name="Nature">
        <title>Complex archaea that bridge the gap between prokaryotes and eukaryotes.</title>
        <authorList>
            <person name="Spang A."/>
            <person name="Saw J.H."/>
            <person name="Jorgensen S.L."/>
            <person name="Zaremba-Niedzwiedzka K."/>
            <person name="Martijn J."/>
            <person name="Lind A.E."/>
            <person name="van Eijk R."/>
            <person name="Schleper C."/>
            <person name="Guy L."/>
            <person name="Ettema T.J."/>
        </authorList>
    </citation>
    <scope>NUCLEOTIDE SEQUENCE</scope>
</reference>
<comment type="caution">
    <text evidence="1">The sequence shown here is derived from an EMBL/GenBank/DDBJ whole genome shotgun (WGS) entry which is preliminary data.</text>
</comment>
<dbReference type="AlphaFoldDB" id="A0A0F9T973"/>
<accession>A0A0F9T973</accession>
<protein>
    <submittedName>
        <fullName evidence="1">Uncharacterized protein</fullName>
    </submittedName>
</protein>
<sequence>MKRPTVSITQGSASDAIEAKLGDVFFINSNIKAYNNNELSGLMPLVSMIISIRQPDKRVWLFAACVDSTQYTISRTNNNKISLLGRKEVTFNINDVKDILLTKKFPTKVLGINIYGAVISTSEKFMSQMDIVKVNTRMPDISKWPVKSINVWARCQQGLSGQELQRIVEKYGEDVPDKFIELIILSSVVKRQHLEKEQESTELISTEIASIVQKLQNMRIWYSHNTRFIKVHLDEVVGGSIKFKKRINPGDLAYYSVLVMNDLPSYILVKPDEHSDTGVNFTFVNGRELYSRMLVFNIDNFRWALEQIENQLRSGAGSLHIPTVEATSYDLSTTTVS</sequence>
<gene>
    <name evidence="1" type="ORF">LCGC14_0682450</name>
</gene>
<proteinExistence type="predicted"/>